<dbReference type="Proteomes" id="UP000293360">
    <property type="component" value="Unassembled WGS sequence"/>
</dbReference>
<name>A0A4Q4T6Z7_9PEZI</name>
<dbReference type="OrthoDB" id="4607048at2759"/>
<proteinExistence type="predicted"/>
<comment type="caution">
    <text evidence="1">The sequence shown here is derived from an EMBL/GenBank/DDBJ whole genome shotgun (WGS) entry which is preliminary data.</text>
</comment>
<dbReference type="AlphaFoldDB" id="A0A4Q4T6Z7"/>
<organism evidence="1 2">
    <name type="scientific">Monosporascus ibericus</name>
    <dbReference type="NCBI Taxonomy" id="155417"/>
    <lineage>
        <taxon>Eukaryota</taxon>
        <taxon>Fungi</taxon>
        <taxon>Dikarya</taxon>
        <taxon>Ascomycota</taxon>
        <taxon>Pezizomycotina</taxon>
        <taxon>Sordariomycetes</taxon>
        <taxon>Xylariomycetidae</taxon>
        <taxon>Xylariales</taxon>
        <taxon>Xylariales incertae sedis</taxon>
        <taxon>Monosporascus</taxon>
    </lineage>
</organism>
<keyword evidence="2" id="KW-1185">Reference proteome</keyword>
<dbReference type="EMBL" id="QJNU01000442">
    <property type="protein sequence ID" value="RYO98961.1"/>
    <property type="molecule type" value="Genomic_DNA"/>
</dbReference>
<accession>A0A4Q4T6Z7</accession>
<protein>
    <submittedName>
        <fullName evidence="1">Uncharacterized protein</fullName>
    </submittedName>
</protein>
<gene>
    <name evidence="1" type="ORF">DL764_006936</name>
</gene>
<sequence>MNESGFVVELGGSYRTMPIRNSEACFFFEPTDHGPLKTHRRRNNEPPRMTSKPITRLQKYDSAGGCKGIDQEFFLPACTSSDLISSEEFKGFAHKFRKECCVYRYGREDGGEVETLFPQSDRESAALIWNARPDVRDLFESAGRKLRRDWTLGERVAWTILQLQARGLWRSRPLAASSSCRSPPCPISREGSG</sequence>
<reference evidence="1 2" key="1">
    <citation type="submission" date="2018-06" db="EMBL/GenBank/DDBJ databases">
        <title>Complete Genomes of Monosporascus.</title>
        <authorList>
            <person name="Robinson A.J."/>
            <person name="Natvig D.O."/>
        </authorList>
    </citation>
    <scope>NUCLEOTIDE SEQUENCE [LARGE SCALE GENOMIC DNA]</scope>
    <source>
        <strain evidence="1 2">CBS 110550</strain>
    </source>
</reference>
<evidence type="ECO:0000313" key="2">
    <source>
        <dbReference type="Proteomes" id="UP000293360"/>
    </source>
</evidence>
<evidence type="ECO:0000313" key="1">
    <source>
        <dbReference type="EMBL" id="RYO98961.1"/>
    </source>
</evidence>